<gene>
    <name evidence="2" type="ORF">SAMN02745132_02994</name>
</gene>
<accession>A0A1T4V0U0</accession>
<keyword evidence="1" id="KW-0812">Transmembrane</keyword>
<proteinExistence type="predicted"/>
<dbReference type="RefSeq" id="WP_157828356.1">
    <property type="nucleotide sequence ID" value="NZ_FUXU01000042.1"/>
</dbReference>
<keyword evidence="1" id="KW-1133">Transmembrane helix</keyword>
<keyword evidence="3" id="KW-1185">Reference proteome</keyword>
<sequence>MAELIQEMVNYGISPTFLAIALFLWRIEKRITIIETRVETLFDRVRRKISPHYDDND</sequence>
<feature type="transmembrane region" description="Helical" evidence="1">
    <location>
        <begin position="12"/>
        <end position="27"/>
    </location>
</feature>
<evidence type="ECO:0000313" key="3">
    <source>
        <dbReference type="Proteomes" id="UP000190162"/>
    </source>
</evidence>
<keyword evidence="1" id="KW-0472">Membrane</keyword>
<organism evidence="2 3">
    <name type="scientific">Enterovibrio nigricans DSM 22720</name>
    <dbReference type="NCBI Taxonomy" id="1121868"/>
    <lineage>
        <taxon>Bacteria</taxon>
        <taxon>Pseudomonadati</taxon>
        <taxon>Pseudomonadota</taxon>
        <taxon>Gammaproteobacteria</taxon>
        <taxon>Vibrionales</taxon>
        <taxon>Vibrionaceae</taxon>
        <taxon>Enterovibrio</taxon>
    </lineage>
</organism>
<evidence type="ECO:0000313" key="2">
    <source>
        <dbReference type="EMBL" id="SKA58590.1"/>
    </source>
</evidence>
<protein>
    <recommendedName>
        <fullName evidence="4">YvrJ protein family protein</fullName>
    </recommendedName>
</protein>
<evidence type="ECO:0000256" key="1">
    <source>
        <dbReference type="SAM" id="Phobius"/>
    </source>
</evidence>
<reference evidence="3" key="1">
    <citation type="submission" date="2017-02" db="EMBL/GenBank/DDBJ databases">
        <authorList>
            <person name="Varghese N."/>
            <person name="Submissions S."/>
        </authorList>
    </citation>
    <scope>NUCLEOTIDE SEQUENCE [LARGE SCALE GENOMIC DNA]</scope>
    <source>
        <strain evidence="3">DSM 22720</strain>
    </source>
</reference>
<dbReference type="EMBL" id="FUXU01000042">
    <property type="protein sequence ID" value="SKA58590.1"/>
    <property type="molecule type" value="Genomic_DNA"/>
</dbReference>
<dbReference type="Proteomes" id="UP000190162">
    <property type="component" value="Unassembled WGS sequence"/>
</dbReference>
<name>A0A1T4V0U0_9GAMM</name>
<evidence type="ECO:0008006" key="4">
    <source>
        <dbReference type="Google" id="ProtNLM"/>
    </source>
</evidence>
<dbReference type="AlphaFoldDB" id="A0A1T4V0U0"/>